<dbReference type="OMA" id="MTWIACA"/>
<feature type="domain" description="Major facilitator superfamily (MFS) profile" evidence="7">
    <location>
        <begin position="108"/>
        <end position="534"/>
    </location>
</feature>
<feature type="transmembrane region" description="Helical" evidence="6">
    <location>
        <begin position="199"/>
        <end position="221"/>
    </location>
</feature>
<dbReference type="SUPFAM" id="SSF103473">
    <property type="entry name" value="MFS general substrate transporter"/>
    <property type="match status" value="1"/>
</dbReference>
<dbReference type="InterPro" id="IPR036259">
    <property type="entry name" value="MFS_trans_sf"/>
</dbReference>
<feature type="transmembrane region" description="Helical" evidence="6">
    <location>
        <begin position="174"/>
        <end position="193"/>
    </location>
</feature>
<dbReference type="GO" id="GO:0005886">
    <property type="term" value="C:plasma membrane"/>
    <property type="evidence" value="ECO:0007669"/>
    <property type="project" value="TreeGrafter"/>
</dbReference>
<feature type="region of interest" description="Disordered" evidence="5">
    <location>
        <begin position="62"/>
        <end position="82"/>
    </location>
</feature>
<feature type="transmembrane region" description="Helical" evidence="6">
    <location>
        <begin position="233"/>
        <end position="254"/>
    </location>
</feature>
<dbReference type="STRING" id="154538.A0A1M2V6V6"/>
<feature type="transmembrane region" description="Helical" evidence="6">
    <location>
        <begin position="375"/>
        <end position="394"/>
    </location>
</feature>
<keyword evidence="4 6" id="KW-0472">Membrane</keyword>
<feature type="transmembrane region" description="Helical" evidence="6">
    <location>
        <begin position="415"/>
        <end position="434"/>
    </location>
</feature>
<dbReference type="AlphaFoldDB" id="A0A1M2V6V6"/>
<evidence type="ECO:0000313" key="8">
    <source>
        <dbReference type="EMBL" id="OJT03339.1"/>
    </source>
</evidence>
<dbReference type="InterPro" id="IPR011701">
    <property type="entry name" value="MFS"/>
</dbReference>
<evidence type="ECO:0000256" key="4">
    <source>
        <dbReference type="ARBA" id="ARBA00023136"/>
    </source>
</evidence>
<sequence>MKPTDEESTIVQDVVVTETGSLARRSLASVHDAVDPRIRPSDRPTDDVLDEGYARQLSDYLGHKHHHEKSPSEREGSQKDSNEPIYVEFEEVDSRDPMNFSYTRKWLITFTASFFSIIVASSSSAYALGVPSMIRDLNATQFQATIGLSMYTLGFAIVPLVSASFSEEFGRQPLYFFSGVGCLLMHLMIALAPNIQTVIVGRFLAGAFGSTGSTMVGGTIADIWAPHERGMPMSLFAIMALTGPGIGCVASGWIEQDPHLEWRWIQWIHVIWTGIFVIAVPICMKETRSGVLLTRLAKKLRKDTGNHHYRARVEDERASLRTLIYISCTRPIYLLITEPVVAAFSLWVGFAWGILYVLVESIAPAFRTIHHFNTGQTGTVFATMIVGCFAGLAIQLYQEKLYTKHAPKRGPEARLFSACLGAVLFPAGIFIYAWSTFESVHWMGMAVGVFVIMTALFVLYVAVFTYLADCYGIFASSALAGQSLCRNLMGMAFPLFTEQMFARLTYHWGNTLFGCIAIAMIPIPFVLMWKGPVIRASSKFASQTVHKF</sequence>
<proteinExistence type="predicted"/>
<feature type="compositionally biased region" description="Basic and acidic residues" evidence="5">
    <location>
        <begin position="69"/>
        <end position="82"/>
    </location>
</feature>
<dbReference type="PANTHER" id="PTHR23502:SF134">
    <property type="entry name" value="MAJOR FACILITATOR SUPERFAMILY (MFS) PROFILE DOMAIN-CONTAINING PROTEIN-RELATED"/>
    <property type="match status" value="1"/>
</dbReference>
<dbReference type="Pfam" id="PF07690">
    <property type="entry name" value="MFS_1"/>
    <property type="match status" value="1"/>
</dbReference>
<evidence type="ECO:0000256" key="2">
    <source>
        <dbReference type="ARBA" id="ARBA00022692"/>
    </source>
</evidence>
<feature type="transmembrane region" description="Helical" evidence="6">
    <location>
        <begin position="141"/>
        <end position="162"/>
    </location>
</feature>
<feature type="transmembrane region" description="Helical" evidence="6">
    <location>
        <begin position="508"/>
        <end position="529"/>
    </location>
</feature>
<dbReference type="Gene3D" id="1.20.1250.20">
    <property type="entry name" value="MFS general substrate transporter like domains"/>
    <property type="match status" value="1"/>
</dbReference>
<dbReference type="Proteomes" id="UP000184267">
    <property type="component" value="Unassembled WGS sequence"/>
</dbReference>
<protein>
    <recommendedName>
        <fullName evidence="7">Major facilitator superfamily (MFS) profile domain-containing protein</fullName>
    </recommendedName>
</protein>
<comment type="caution">
    <text evidence="8">The sequence shown here is derived from an EMBL/GenBank/DDBJ whole genome shotgun (WGS) entry which is preliminary data.</text>
</comment>
<dbReference type="PANTHER" id="PTHR23502">
    <property type="entry name" value="MAJOR FACILITATOR SUPERFAMILY"/>
    <property type="match status" value="1"/>
</dbReference>
<accession>A0A1M2V6V6</accession>
<name>A0A1M2V6V6_TRAPU</name>
<evidence type="ECO:0000259" key="7">
    <source>
        <dbReference type="PROSITE" id="PS50850"/>
    </source>
</evidence>
<dbReference type="EMBL" id="MNAD01001619">
    <property type="protein sequence ID" value="OJT03339.1"/>
    <property type="molecule type" value="Genomic_DNA"/>
</dbReference>
<evidence type="ECO:0000256" key="1">
    <source>
        <dbReference type="ARBA" id="ARBA00004141"/>
    </source>
</evidence>
<evidence type="ECO:0000256" key="6">
    <source>
        <dbReference type="SAM" id="Phobius"/>
    </source>
</evidence>
<feature type="transmembrane region" description="Helical" evidence="6">
    <location>
        <begin position="332"/>
        <end position="355"/>
    </location>
</feature>
<evidence type="ECO:0000256" key="5">
    <source>
        <dbReference type="SAM" id="MobiDB-lite"/>
    </source>
</evidence>
<feature type="transmembrane region" description="Helical" evidence="6">
    <location>
        <begin position="266"/>
        <end position="284"/>
    </location>
</feature>
<gene>
    <name evidence="8" type="ORF">TRAPUB_6117</name>
</gene>
<dbReference type="GO" id="GO:0022857">
    <property type="term" value="F:transmembrane transporter activity"/>
    <property type="evidence" value="ECO:0007669"/>
    <property type="project" value="InterPro"/>
</dbReference>
<keyword evidence="2 6" id="KW-0812">Transmembrane</keyword>
<keyword evidence="3 6" id="KW-1133">Transmembrane helix</keyword>
<feature type="compositionally biased region" description="Basic and acidic residues" evidence="5">
    <location>
        <begin position="32"/>
        <end position="46"/>
    </location>
</feature>
<evidence type="ECO:0000256" key="3">
    <source>
        <dbReference type="ARBA" id="ARBA00022989"/>
    </source>
</evidence>
<dbReference type="PROSITE" id="PS50850">
    <property type="entry name" value="MFS"/>
    <property type="match status" value="1"/>
</dbReference>
<evidence type="ECO:0000313" key="9">
    <source>
        <dbReference type="Proteomes" id="UP000184267"/>
    </source>
</evidence>
<feature type="region of interest" description="Disordered" evidence="5">
    <location>
        <begin position="28"/>
        <end position="49"/>
    </location>
</feature>
<feature type="transmembrane region" description="Helical" evidence="6">
    <location>
        <begin position="440"/>
        <end position="463"/>
    </location>
</feature>
<dbReference type="FunFam" id="1.20.1250.20:FF:000082">
    <property type="entry name" value="MFS multidrug transporter, putative"/>
    <property type="match status" value="1"/>
</dbReference>
<dbReference type="OrthoDB" id="5376138at2759"/>
<keyword evidence="9" id="KW-1185">Reference proteome</keyword>
<comment type="subcellular location">
    <subcellularLocation>
        <location evidence="1">Membrane</location>
        <topology evidence="1">Multi-pass membrane protein</topology>
    </subcellularLocation>
</comment>
<dbReference type="InterPro" id="IPR020846">
    <property type="entry name" value="MFS_dom"/>
</dbReference>
<feature type="transmembrane region" description="Helical" evidence="6">
    <location>
        <begin position="106"/>
        <end position="129"/>
    </location>
</feature>
<dbReference type="CDD" id="cd17323">
    <property type="entry name" value="MFS_Tpo1_MDR_like"/>
    <property type="match status" value="1"/>
</dbReference>
<organism evidence="8 9">
    <name type="scientific">Trametes pubescens</name>
    <name type="common">White-rot fungus</name>
    <dbReference type="NCBI Taxonomy" id="154538"/>
    <lineage>
        <taxon>Eukaryota</taxon>
        <taxon>Fungi</taxon>
        <taxon>Dikarya</taxon>
        <taxon>Basidiomycota</taxon>
        <taxon>Agaricomycotina</taxon>
        <taxon>Agaricomycetes</taxon>
        <taxon>Polyporales</taxon>
        <taxon>Polyporaceae</taxon>
        <taxon>Trametes</taxon>
    </lineage>
</organism>
<reference evidence="8 9" key="1">
    <citation type="submission" date="2016-10" db="EMBL/GenBank/DDBJ databases">
        <title>Genome sequence of the basidiomycete white-rot fungus Trametes pubescens.</title>
        <authorList>
            <person name="Makela M.R."/>
            <person name="Granchi Z."/>
            <person name="Peng M."/>
            <person name="De Vries R.P."/>
            <person name="Grigoriev I."/>
            <person name="Riley R."/>
            <person name="Hilden K."/>
        </authorList>
    </citation>
    <scope>NUCLEOTIDE SEQUENCE [LARGE SCALE GENOMIC DNA]</scope>
    <source>
        <strain evidence="8 9">FBCC735</strain>
    </source>
</reference>